<feature type="region of interest" description="Disordered" evidence="1">
    <location>
        <begin position="147"/>
        <end position="236"/>
    </location>
</feature>
<feature type="compositionally biased region" description="Low complexity" evidence="1">
    <location>
        <begin position="445"/>
        <end position="456"/>
    </location>
</feature>
<dbReference type="AlphaFoldDB" id="A0AAJ0DC10"/>
<accession>A0AAJ0DC10</accession>
<dbReference type="Proteomes" id="UP001271007">
    <property type="component" value="Unassembled WGS sequence"/>
</dbReference>
<comment type="caution">
    <text evidence="2">The sequence shown here is derived from an EMBL/GenBank/DDBJ whole genome shotgun (WGS) entry which is preliminary data.</text>
</comment>
<proteinExistence type="predicted"/>
<feature type="compositionally biased region" description="Basic and acidic residues" evidence="1">
    <location>
        <begin position="216"/>
        <end position="226"/>
    </location>
</feature>
<dbReference type="EMBL" id="JAWDJX010000029">
    <property type="protein sequence ID" value="KAK3050936.1"/>
    <property type="molecule type" value="Genomic_DNA"/>
</dbReference>
<evidence type="ECO:0000313" key="3">
    <source>
        <dbReference type="Proteomes" id="UP001271007"/>
    </source>
</evidence>
<feature type="region of interest" description="Disordered" evidence="1">
    <location>
        <begin position="310"/>
        <end position="360"/>
    </location>
</feature>
<keyword evidence="3" id="KW-1185">Reference proteome</keyword>
<protein>
    <submittedName>
        <fullName evidence="2">Uncharacterized protein</fullName>
    </submittedName>
</protein>
<feature type="region of interest" description="Disordered" evidence="1">
    <location>
        <begin position="444"/>
        <end position="482"/>
    </location>
</feature>
<gene>
    <name evidence="2" type="ORF">LTR09_008014</name>
</gene>
<feature type="compositionally biased region" description="Acidic residues" evidence="1">
    <location>
        <begin position="178"/>
        <end position="187"/>
    </location>
</feature>
<evidence type="ECO:0000313" key="2">
    <source>
        <dbReference type="EMBL" id="KAK3050936.1"/>
    </source>
</evidence>
<reference evidence="2" key="1">
    <citation type="submission" date="2023-04" db="EMBL/GenBank/DDBJ databases">
        <title>Black Yeasts Isolated from many extreme environments.</title>
        <authorList>
            <person name="Coleine C."/>
            <person name="Stajich J.E."/>
            <person name="Selbmann L."/>
        </authorList>
    </citation>
    <scope>NUCLEOTIDE SEQUENCE</scope>
    <source>
        <strain evidence="2">CCFEE 5312</strain>
    </source>
</reference>
<feature type="compositionally biased region" description="Low complexity" evidence="1">
    <location>
        <begin position="313"/>
        <end position="323"/>
    </location>
</feature>
<evidence type="ECO:0000256" key="1">
    <source>
        <dbReference type="SAM" id="MobiDB-lite"/>
    </source>
</evidence>
<feature type="region of interest" description="Disordered" evidence="1">
    <location>
        <begin position="376"/>
        <end position="402"/>
    </location>
</feature>
<name>A0AAJ0DC10_9PEZI</name>
<organism evidence="2 3">
    <name type="scientific">Extremus antarcticus</name>
    <dbReference type="NCBI Taxonomy" id="702011"/>
    <lineage>
        <taxon>Eukaryota</taxon>
        <taxon>Fungi</taxon>
        <taxon>Dikarya</taxon>
        <taxon>Ascomycota</taxon>
        <taxon>Pezizomycotina</taxon>
        <taxon>Dothideomycetes</taxon>
        <taxon>Dothideomycetidae</taxon>
        <taxon>Mycosphaerellales</taxon>
        <taxon>Extremaceae</taxon>
        <taxon>Extremus</taxon>
    </lineage>
</organism>
<sequence length="584" mass="64165">MSIQKHQDSLELMEAIGNHGAVSPHYHPPPLALLHEGILRIKETHTSSFPLHYPGTDELQADSERLLEDVGPQVWPDPSIVDTRMWLANPRIDTLRGHWHRQLVYARPADRNQLRYHLSRLIFIKCRTYANSLKDKRERIANRAVVPGSDVTPNVDSCCHSAGDDSEPEVKVKSEAGSDPEEDDDEFYGVPELFDERAHGWGDEGDQGGGNGESNPQKKDDGHGAEEGGGGEEEAEFFDHDDSMDRFEDVNCGVALDQQHRVPAAVMITPPQALDASLPGTAQRRATVDGINHHLNGSPIGSRLQNGMRRQSLHPSAALPSSSGVDSHITPAPTRKRQRSPEVDEGSFMQPPWKMSQPRRPSEMLAEGLFRGMSLEPTSSPDCGARDATEEVEGASELPNPFMMLPPPAKLPNPRASITSTAQSYFGQAGFATSGMHYPETPVKQQAAVDQQHTQQPGPHALPSALPQQPQPQPTTFHKASATSLPPKTLRLILTSIADGYQKCRVVGVDTATTVEQLFDSVQATADSWLGGQEVIEVEIQAIWRFDIRQIGVEKGGMAAWAMCMREIVRMEGDEIEIRARVVV</sequence>